<gene>
    <name evidence="2" type="ORF">PT974_10768</name>
</gene>
<accession>A0ABR0SAT0</accession>
<keyword evidence="3" id="KW-1185">Reference proteome</keyword>
<dbReference type="PANTHER" id="PTHR33112">
    <property type="entry name" value="DOMAIN PROTEIN, PUTATIVE-RELATED"/>
    <property type="match status" value="1"/>
</dbReference>
<evidence type="ECO:0000259" key="1">
    <source>
        <dbReference type="Pfam" id="PF06985"/>
    </source>
</evidence>
<protein>
    <recommendedName>
        <fullName evidence="1">Heterokaryon incompatibility domain-containing protein</fullName>
    </recommendedName>
</protein>
<comment type="caution">
    <text evidence="2">The sequence shown here is derived from an EMBL/GenBank/DDBJ whole genome shotgun (WGS) entry which is preliminary data.</text>
</comment>
<proteinExistence type="predicted"/>
<reference evidence="2 3" key="1">
    <citation type="submission" date="2024-01" db="EMBL/GenBank/DDBJ databases">
        <title>Complete genome of Cladobotryum mycophilum ATHUM6906.</title>
        <authorList>
            <person name="Christinaki A.C."/>
            <person name="Myridakis A.I."/>
            <person name="Kouvelis V.N."/>
        </authorList>
    </citation>
    <scope>NUCLEOTIDE SEQUENCE [LARGE SCALE GENOMIC DNA]</scope>
    <source>
        <strain evidence="2 3">ATHUM6906</strain>
    </source>
</reference>
<organism evidence="2 3">
    <name type="scientific">Cladobotryum mycophilum</name>
    <dbReference type="NCBI Taxonomy" id="491253"/>
    <lineage>
        <taxon>Eukaryota</taxon>
        <taxon>Fungi</taxon>
        <taxon>Dikarya</taxon>
        <taxon>Ascomycota</taxon>
        <taxon>Pezizomycotina</taxon>
        <taxon>Sordariomycetes</taxon>
        <taxon>Hypocreomycetidae</taxon>
        <taxon>Hypocreales</taxon>
        <taxon>Hypocreaceae</taxon>
        <taxon>Cladobotryum</taxon>
    </lineage>
</organism>
<evidence type="ECO:0000313" key="3">
    <source>
        <dbReference type="Proteomes" id="UP001338125"/>
    </source>
</evidence>
<dbReference type="PANTHER" id="PTHR33112:SF16">
    <property type="entry name" value="HETEROKARYON INCOMPATIBILITY DOMAIN-CONTAINING PROTEIN"/>
    <property type="match status" value="1"/>
</dbReference>
<dbReference type="Proteomes" id="UP001338125">
    <property type="component" value="Unassembled WGS sequence"/>
</dbReference>
<evidence type="ECO:0000313" key="2">
    <source>
        <dbReference type="EMBL" id="KAK5989260.1"/>
    </source>
</evidence>
<dbReference type="InterPro" id="IPR010730">
    <property type="entry name" value="HET"/>
</dbReference>
<dbReference type="Pfam" id="PF06985">
    <property type="entry name" value="HET"/>
    <property type="match status" value="1"/>
</dbReference>
<sequence>MADSVQIMYCDPSLGNGCLCEQCSFLYFRAGSRGNFEEITKNGTFHLNFPQAQHSVEIGYECEDTLPAMPRLRASAMKGCSFCGLLREALQRVILTSDAMKYLPSHFNDKQIRGLIRVKKLSVLAAYTDHDQPSKFAAISIKWNILAEGWTINACPDLYFKIFAYKDDPLAQYLGVAYPHPQQDILSAENIKSIQHQLDECNTSHSECARSNSYYTEPDILPTRLIEIYGCKEKKLLRLIDSKKSNLGQHIKFAALSYCWGTDPFLRTTRANLDEHMQNIPWSSVSADYKTSALPQSFRDLVDVCWELEIRYIWIDSLCIIQADAEDWAIESSRMHKVYMNAWVTIVFTLTTSPHVGLLARNEDTACSQPVARVSYIFHQDSGAKGSFFLQSLPQFDETYESSYLAWNQFLAAEDTIDFSGWNTRGWTLQERLLSIRKLYIRANDMFGLGYVSCQRKTDHTKFRERQMVGRQRESLDYALISALSMQDITLSHHQWTRLHDEWFTLVRDYSCRNLTVSADRLAAVSSIARVQQKFLGAYNAGLWYDSLPFGLLWAPRFVLNPGSAGMPKPFVRPSAYRAPSWSWCANDGAIDFIGSKLYNPTSEVMLLGWECVPEYAFDPFGKLAEDQGDKGYVRLLAKCRTLHMEARRNVADEYQKRRLLEIPGSENLATAFLDHSDISAEAQEVLVVLVLKGQQRPLYHGHRGSGKTPSAGLILQKSASHRPEYRRIGFYGDIWEYKMHSVLKDCGLQEIYIV</sequence>
<name>A0ABR0SAT0_9HYPO</name>
<feature type="domain" description="Heterokaryon incompatibility" evidence="1">
    <location>
        <begin position="253"/>
        <end position="431"/>
    </location>
</feature>
<dbReference type="EMBL" id="JAVFKD010000015">
    <property type="protein sequence ID" value="KAK5989260.1"/>
    <property type="molecule type" value="Genomic_DNA"/>
</dbReference>